<dbReference type="SUPFAM" id="SSF48452">
    <property type="entry name" value="TPR-like"/>
    <property type="match status" value="1"/>
</dbReference>
<name>A0A3A4JMW5_9NOCA</name>
<sequence length="422" mass="46971">MRDALATWHMGRVIYAYRTHPFHRRTLAQDMVAGWLNLTQGQLSRLEKGTAPEQLSKLIHWAETLNIPSDLLWFKLPKRNADTLEDVNRHGFLRVATAVTLVPGTLLELISALKTTPVPPTVGQDEIDEIRTAAKQISSWDATDGRGLVREAVFAQLRYAVRLLGANATPRDKMELRSAVGFLSHTAGFMAFDRYDHKDARSMFELGLACAEDGKDWNLRAKVHSSMARQSIWRGDPDDGLTSVELAFVRSDRLTATERAMLHTTKARALAKLGRVQETLTEIGRADEEFAKARPENDPAWMKYYDLAQHSGDTGHALYDLAMAGQFSGEARIRLSDAVDGHTDAYLRARAISGIKLSSLVMAVGDPQEAAAIGHHALEDAEHLRSRRAADDLRDLYRIASRRIDQPEVANLTGRIEGLFAT</sequence>
<dbReference type="InterPro" id="IPR010982">
    <property type="entry name" value="Lambda_DNA-bd_dom_sf"/>
</dbReference>
<reference evidence="1 2" key="1">
    <citation type="submission" date="2018-09" db="EMBL/GenBank/DDBJ databases">
        <title>YIM PH21274 draft genome.</title>
        <authorList>
            <person name="Miao C."/>
        </authorList>
    </citation>
    <scope>NUCLEOTIDE SEQUENCE [LARGE SCALE GENOMIC DNA]</scope>
    <source>
        <strain evidence="1 2">YIM PH 21724</strain>
    </source>
</reference>
<dbReference type="SUPFAM" id="SSF47413">
    <property type="entry name" value="lambda repressor-like DNA-binding domains"/>
    <property type="match status" value="1"/>
</dbReference>
<evidence type="ECO:0000313" key="1">
    <source>
        <dbReference type="EMBL" id="RJO70131.1"/>
    </source>
</evidence>
<organism evidence="1 2">
    <name type="scientific">Nocardia panacis</name>
    <dbReference type="NCBI Taxonomy" id="2340916"/>
    <lineage>
        <taxon>Bacteria</taxon>
        <taxon>Bacillati</taxon>
        <taxon>Actinomycetota</taxon>
        <taxon>Actinomycetes</taxon>
        <taxon>Mycobacteriales</taxon>
        <taxon>Nocardiaceae</taxon>
        <taxon>Nocardia</taxon>
    </lineage>
</organism>
<keyword evidence="2" id="KW-1185">Reference proteome</keyword>
<protein>
    <submittedName>
        <fullName evidence="1">XRE family transcriptional regulator</fullName>
    </submittedName>
</protein>
<dbReference type="AlphaFoldDB" id="A0A3A4JMW5"/>
<dbReference type="Proteomes" id="UP000266677">
    <property type="component" value="Unassembled WGS sequence"/>
</dbReference>
<dbReference type="OrthoDB" id="3213425at2"/>
<dbReference type="InterPro" id="IPR011990">
    <property type="entry name" value="TPR-like_helical_dom_sf"/>
</dbReference>
<accession>A0A3A4JMW5</accession>
<evidence type="ECO:0000313" key="2">
    <source>
        <dbReference type="Proteomes" id="UP000266677"/>
    </source>
</evidence>
<dbReference type="GO" id="GO:0003677">
    <property type="term" value="F:DNA binding"/>
    <property type="evidence" value="ECO:0007669"/>
    <property type="project" value="InterPro"/>
</dbReference>
<gene>
    <name evidence="1" type="ORF">D5S18_28205</name>
</gene>
<comment type="caution">
    <text evidence="1">The sequence shown here is derived from an EMBL/GenBank/DDBJ whole genome shotgun (WGS) entry which is preliminary data.</text>
</comment>
<dbReference type="EMBL" id="QZFU01000041">
    <property type="protein sequence ID" value="RJO70131.1"/>
    <property type="molecule type" value="Genomic_DNA"/>
</dbReference>
<proteinExistence type="predicted"/>